<dbReference type="Proteomes" id="UP000754750">
    <property type="component" value="Unassembled WGS sequence"/>
</dbReference>
<keyword evidence="4" id="KW-0472">Membrane</keyword>
<evidence type="ECO:0000256" key="1">
    <source>
        <dbReference type="ARBA" id="ARBA00004236"/>
    </source>
</evidence>
<evidence type="ECO:0000313" key="8">
    <source>
        <dbReference type="Proteomes" id="UP000754750"/>
    </source>
</evidence>
<reference evidence="7" key="1">
    <citation type="submission" date="2019-04" db="EMBL/GenBank/DDBJ databases">
        <title>Evolution of Biomass-Degrading Anaerobic Consortia Revealed by Metagenomics.</title>
        <authorList>
            <person name="Peng X."/>
        </authorList>
    </citation>
    <scope>NUCLEOTIDE SEQUENCE</scope>
    <source>
        <strain evidence="7">SIG551</strain>
    </source>
</reference>
<comment type="subcellular location">
    <subcellularLocation>
        <location evidence="1">Cell membrane</location>
    </subcellularLocation>
</comment>
<dbReference type="GO" id="GO:0015871">
    <property type="term" value="P:choline transport"/>
    <property type="evidence" value="ECO:0007669"/>
    <property type="project" value="TreeGrafter"/>
</dbReference>
<dbReference type="GO" id="GO:0031460">
    <property type="term" value="P:glycine betaine transport"/>
    <property type="evidence" value="ECO:0007669"/>
    <property type="project" value="TreeGrafter"/>
</dbReference>
<keyword evidence="2" id="KW-0813">Transport</keyword>
<gene>
    <name evidence="7" type="ORF">E7512_00660</name>
</gene>
<dbReference type="Gene3D" id="3.40.190.100">
    <property type="entry name" value="Glycine betaine-binding periplasmic protein, domain 2"/>
    <property type="match status" value="2"/>
</dbReference>
<feature type="domain" description="ABC-type glycine betaine transport system substrate-binding" evidence="6">
    <location>
        <begin position="34"/>
        <end position="279"/>
    </location>
</feature>
<feature type="signal peptide" evidence="5">
    <location>
        <begin position="1"/>
        <end position="19"/>
    </location>
</feature>
<proteinExistence type="predicted"/>
<dbReference type="AlphaFoldDB" id="A0A928KVC2"/>
<accession>A0A928KVC2</accession>
<dbReference type="PROSITE" id="PS51257">
    <property type="entry name" value="PROKAR_LIPOPROTEIN"/>
    <property type="match status" value="1"/>
</dbReference>
<keyword evidence="5" id="KW-0732">Signal</keyword>
<dbReference type="PANTHER" id="PTHR47737">
    <property type="entry name" value="GLYCINE BETAINE/PROLINE BETAINE TRANSPORT SYSTEM PERMEASE PROTEIN PROW"/>
    <property type="match status" value="1"/>
</dbReference>
<comment type="caution">
    <text evidence="7">The sequence shown here is derived from an EMBL/GenBank/DDBJ whole genome shotgun (WGS) entry which is preliminary data.</text>
</comment>
<organism evidence="7 8">
    <name type="scientific">Faecalispora sporosphaeroides</name>
    <dbReference type="NCBI Taxonomy" id="1549"/>
    <lineage>
        <taxon>Bacteria</taxon>
        <taxon>Bacillati</taxon>
        <taxon>Bacillota</taxon>
        <taxon>Clostridia</taxon>
        <taxon>Eubacteriales</taxon>
        <taxon>Oscillospiraceae</taxon>
        <taxon>Faecalispora</taxon>
    </lineage>
</organism>
<dbReference type="GO" id="GO:0043190">
    <property type="term" value="C:ATP-binding cassette (ABC) transporter complex"/>
    <property type="evidence" value="ECO:0007669"/>
    <property type="project" value="InterPro"/>
</dbReference>
<keyword evidence="3" id="KW-1003">Cell membrane</keyword>
<dbReference type="GO" id="GO:0005275">
    <property type="term" value="F:amine transmembrane transporter activity"/>
    <property type="evidence" value="ECO:0007669"/>
    <property type="project" value="TreeGrafter"/>
</dbReference>
<dbReference type="EMBL" id="SVNY01000001">
    <property type="protein sequence ID" value="MBE6832092.1"/>
    <property type="molecule type" value="Genomic_DNA"/>
</dbReference>
<protein>
    <submittedName>
        <fullName evidence="7">Glycine betaine ABC transporter substrate-binding protein</fullName>
    </submittedName>
</protein>
<evidence type="ECO:0000259" key="6">
    <source>
        <dbReference type="Pfam" id="PF04069"/>
    </source>
</evidence>
<dbReference type="InterPro" id="IPR007210">
    <property type="entry name" value="ABC_Gly_betaine_transp_sub-bd"/>
</dbReference>
<feature type="chain" id="PRO_5039085109" evidence="5">
    <location>
        <begin position="20"/>
        <end position="291"/>
    </location>
</feature>
<dbReference type="Pfam" id="PF04069">
    <property type="entry name" value="OpuAC"/>
    <property type="match status" value="1"/>
</dbReference>
<dbReference type="GO" id="GO:0015226">
    <property type="term" value="F:carnitine transmembrane transporter activity"/>
    <property type="evidence" value="ECO:0007669"/>
    <property type="project" value="TreeGrafter"/>
</dbReference>
<dbReference type="RefSeq" id="WP_020074459.1">
    <property type="nucleotide sequence ID" value="NZ_JBKWRC010000001.1"/>
</dbReference>
<evidence type="ECO:0000313" key="7">
    <source>
        <dbReference type="EMBL" id="MBE6832092.1"/>
    </source>
</evidence>
<name>A0A928KVC2_9FIRM</name>
<evidence type="ECO:0000256" key="4">
    <source>
        <dbReference type="ARBA" id="ARBA00023136"/>
    </source>
</evidence>
<sequence length="291" mass="31294">MKKAVAIGMSVVMLLGAMAGCSPSGGSSGATEKKTVKLGYVNWSEGIAMTNLAAAVLEDEMGYKVELTMADVAPVFTSVASGNTDAFLDVWLPVTHEDYMKEYGDKLEDLGVSYENALIGLAVPSYVQVNSIEELNANKDQFGGEIIGIDSGAGIMKATEKAIADYGLDYKILPGSGPTMTAALKKAIDAKKPIVVTGWKPHWMFARWDLKVLEDPKGVYGTAENIHIVARKDLSKDMPEVANFLKSFKMSEKELGDLMGAIEDKGGEPLDVARAWAKEHTDLIKGWVPAK</sequence>
<evidence type="ECO:0000256" key="2">
    <source>
        <dbReference type="ARBA" id="ARBA00022448"/>
    </source>
</evidence>
<dbReference type="Gene3D" id="3.10.105.10">
    <property type="entry name" value="Dipeptide-binding Protein, Domain 3"/>
    <property type="match status" value="2"/>
</dbReference>
<evidence type="ECO:0000256" key="3">
    <source>
        <dbReference type="ARBA" id="ARBA00022475"/>
    </source>
</evidence>
<dbReference type="CDD" id="cd13639">
    <property type="entry name" value="PBP2_OpuAC_like"/>
    <property type="match status" value="1"/>
</dbReference>
<evidence type="ECO:0000256" key="5">
    <source>
        <dbReference type="SAM" id="SignalP"/>
    </source>
</evidence>
<dbReference type="SUPFAM" id="SSF53850">
    <property type="entry name" value="Periplasmic binding protein-like II"/>
    <property type="match status" value="1"/>
</dbReference>
<dbReference type="PANTHER" id="PTHR47737:SF1">
    <property type="entry name" value="GLYCINE BETAINE_PROLINE BETAINE TRANSPORT SYSTEM PERMEASE PROTEIN PROW"/>
    <property type="match status" value="1"/>
</dbReference>